<proteinExistence type="predicted"/>
<name>A0A4C1VNU6_EUMVA</name>
<dbReference type="Proteomes" id="UP000299102">
    <property type="component" value="Unassembled WGS sequence"/>
</dbReference>
<sequence>MLDPKGRSGCGGSPRRRTHMLVTASRPPSRDKTTALHHCLHGVLPFTDDFHIITIRHISREVSVCHSEIFRHQNRFLLCFSWVRRSQSTKVPPYDKARTHIEDMSQLSHDFFAQVSMQQIETIQHY</sequence>
<evidence type="ECO:0000313" key="3">
    <source>
        <dbReference type="Proteomes" id="UP000299102"/>
    </source>
</evidence>
<accession>A0A4C1VNU6</accession>
<feature type="region of interest" description="Disordered" evidence="1">
    <location>
        <begin position="1"/>
        <end position="31"/>
    </location>
</feature>
<dbReference type="EMBL" id="BGZK01000376">
    <property type="protein sequence ID" value="GBP40082.1"/>
    <property type="molecule type" value="Genomic_DNA"/>
</dbReference>
<keyword evidence="3" id="KW-1185">Reference proteome</keyword>
<evidence type="ECO:0000256" key="1">
    <source>
        <dbReference type="SAM" id="MobiDB-lite"/>
    </source>
</evidence>
<organism evidence="2 3">
    <name type="scientific">Eumeta variegata</name>
    <name type="common">Bagworm moth</name>
    <name type="synonym">Eumeta japonica</name>
    <dbReference type="NCBI Taxonomy" id="151549"/>
    <lineage>
        <taxon>Eukaryota</taxon>
        <taxon>Metazoa</taxon>
        <taxon>Ecdysozoa</taxon>
        <taxon>Arthropoda</taxon>
        <taxon>Hexapoda</taxon>
        <taxon>Insecta</taxon>
        <taxon>Pterygota</taxon>
        <taxon>Neoptera</taxon>
        <taxon>Endopterygota</taxon>
        <taxon>Lepidoptera</taxon>
        <taxon>Glossata</taxon>
        <taxon>Ditrysia</taxon>
        <taxon>Tineoidea</taxon>
        <taxon>Psychidae</taxon>
        <taxon>Oiketicinae</taxon>
        <taxon>Eumeta</taxon>
    </lineage>
</organism>
<comment type="caution">
    <text evidence="2">The sequence shown here is derived from an EMBL/GenBank/DDBJ whole genome shotgun (WGS) entry which is preliminary data.</text>
</comment>
<protein>
    <submittedName>
        <fullName evidence="2">Uncharacterized protein</fullName>
    </submittedName>
</protein>
<evidence type="ECO:0000313" key="2">
    <source>
        <dbReference type="EMBL" id="GBP40082.1"/>
    </source>
</evidence>
<dbReference type="AlphaFoldDB" id="A0A4C1VNU6"/>
<gene>
    <name evidence="2" type="ORF">EVAR_33656_1</name>
</gene>
<reference evidence="2 3" key="1">
    <citation type="journal article" date="2019" name="Commun. Biol.">
        <title>The bagworm genome reveals a unique fibroin gene that provides high tensile strength.</title>
        <authorList>
            <person name="Kono N."/>
            <person name="Nakamura H."/>
            <person name="Ohtoshi R."/>
            <person name="Tomita M."/>
            <person name="Numata K."/>
            <person name="Arakawa K."/>
        </authorList>
    </citation>
    <scope>NUCLEOTIDE SEQUENCE [LARGE SCALE GENOMIC DNA]</scope>
</reference>